<keyword evidence="7" id="KW-1185">Reference proteome</keyword>
<feature type="domain" description="CUB" evidence="5">
    <location>
        <begin position="516"/>
        <end position="651"/>
    </location>
</feature>
<name>A0ABK8F429_ANOGA</name>
<evidence type="ECO:0000259" key="5">
    <source>
        <dbReference type="PROSITE" id="PS01180"/>
    </source>
</evidence>
<dbReference type="PANTHER" id="PTHR47537:SF6">
    <property type="entry name" value="CUB DOMAIN-CONTAINING PROTEIN"/>
    <property type="match status" value="1"/>
</dbReference>
<accession>A0ABK8F429</accession>
<evidence type="ECO:0000256" key="4">
    <source>
        <dbReference type="SAM" id="Phobius"/>
    </source>
</evidence>
<dbReference type="InterPro" id="IPR000859">
    <property type="entry name" value="CUB_dom"/>
</dbReference>
<dbReference type="EnsemblMetazoa" id="AGAP001415.R556">
    <property type="protein sequence ID" value="AGAP001415.P556"/>
    <property type="gene ID" value="AGAP001415"/>
</dbReference>
<feature type="domain" description="CUB" evidence="5">
    <location>
        <begin position="808"/>
        <end position="937"/>
    </location>
</feature>
<organism evidence="6 7">
    <name type="scientific">Anopheles gambiae</name>
    <name type="common">African malaria mosquito</name>
    <dbReference type="NCBI Taxonomy" id="7165"/>
    <lineage>
        <taxon>Eukaryota</taxon>
        <taxon>Metazoa</taxon>
        <taxon>Ecdysozoa</taxon>
        <taxon>Arthropoda</taxon>
        <taxon>Hexapoda</taxon>
        <taxon>Insecta</taxon>
        <taxon>Pterygota</taxon>
        <taxon>Neoptera</taxon>
        <taxon>Endopterygota</taxon>
        <taxon>Diptera</taxon>
        <taxon>Nematocera</taxon>
        <taxon>Culicoidea</taxon>
        <taxon>Culicidae</taxon>
        <taxon>Anophelinae</taxon>
        <taxon>Anopheles</taxon>
    </lineage>
</organism>
<feature type="region of interest" description="Disordered" evidence="3">
    <location>
        <begin position="298"/>
        <end position="400"/>
    </location>
</feature>
<dbReference type="EMBL" id="AAAB01008987">
    <property type="status" value="NOT_ANNOTATED_CDS"/>
    <property type="molecule type" value="Genomic_DNA"/>
</dbReference>
<feature type="domain" description="CUB" evidence="5">
    <location>
        <begin position="952"/>
        <end position="1081"/>
    </location>
</feature>
<evidence type="ECO:0000256" key="2">
    <source>
        <dbReference type="PROSITE-ProRule" id="PRU00124"/>
    </source>
</evidence>
<dbReference type="SUPFAM" id="SSF49854">
    <property type="entry name" value="Spermadhesin, CUB domain"/>
    <property type="match status" value="5"/>
</dbReference>
<feature type="compositionally biased region" description="Low complexity" evidence="3">
    <location>
        <begin position="423"/>
        <end position="437"/>
    </location>
</feature>
<feature type="domain" description="CUB" evidence="5">
    <location>
        <begin position="1090"/>
        <end position="1215"/>
    </location>
</feature>
<reference evidence="6" key="3">
    <citation type="submission" date="2025-05" db="UniProtKB">
        <authorList>
            <consortium name="EnsemblMetazoa"/>
        </authorList>
    </citation>
    <scope>IDENTIFICATION</scope>
    <source>
        <strain evidence="6">PEST</strain>
    </source>
</reference>
<feature type="compositionally biased region" description="Low complexity" evidence="3">
    <location>
        <begin position="330"/>
        <end position="353"/>
    </location>
</feature>
<feature type="compositionally biased region" description="Polar residues" evidence="3">
    <location>
        <begin position="387"/>
        <end position="397"/>
    </location>
</feature>
<dbReference type="Gene3D" id="4.10.400.10">
    <property type="entry name" value="Low-density Lipoprotein Receptor"/>
    <property type="match status" value="1"/>
</dbReference>
<dbReference type="InterPro" id="IPR035914">
    <property type="entry name" value="Sperma_CUB_dom_sf"/>
</dbReference>
<feature type="transmembrane region" description="Helical" evidence="4">
    <location>
        <begin position="1278"/>
        <end position="1299"/>
    </location>
</feature>
<sequence>MASAVSFIERTCPFQHASTQPAHRDHCCRSTLNRSRSKLDRIARGEFNERRKAAAHRAGALARWSPVARRTWWPTRIRMRRRGLPATLRHRWKRSGRSPARDRTTPAARGRLPFPAAAATTATRLSKPSFSSHFFIAAAAAGPVARVTDVAAAAAAAARRHAVNTGPVRPLRREPARAHPCRPGTATAATAAAPLPSTVTSARSAKRSAAIARKPTKCKQFNHECFQSKNTEDLRTFDKSNNFDNEYHNHKTSESGGALRRTELLPLLLVRLLLASLLSLASPWTWIGAAGQRNLEPPGNGAASVTAFHSSSSSANEPRSGGRAQPSPPAAAQWAASAAAAAAPGCTASTPTPYRRGTRRKARPHEAAGTTLHDGNSERCMRGGDTSHGSQTSNTCRGSVYHGDNSVSVIADKQQHYNEQRRQQQQQQQLRPEQQNHQHTRTAGGKRRCYGVRNALRMVLPALLIVNMFTFLHGVASDDVDVARHIAASAYTDSRSRISMVQYLEPLSRPTKAPKCDQTFVSRAGGPSNGTFSAPMLSNPSNHSRQCLYIFLAGPGQRVDVSFTSFSLRGTPPDGAAVGELPACVHEYMDVYAEVQSSDPAELINSPFGGRYCGPIPPRRRISLYRAIALSFYTDKNSTTPDIFEGRYAFINETEYEIGQPVIGSPCSYVINFAQKRTGAIISPTYPGAYPKDMSCTYQFIGKPSQRVRIEFRDFDLFFGGPHCPFDYVRVFDGPDNTSAVIGTYCGQQRNLVLYSSEHYLFIHFSTLQRTANTQNRGFKGIFEFSESFVKLDFIRENDGMHIRGSECDQKILSKKESTGFVYSPNYPFPYIPKVVCRYFVYGMQDAQNLERVKLEFSIFEIPKGEHKDKSESNCTDGYLKVYLKGQEVADAYDKFDHELCGGELPHAVISDGPRLVMVFSSGELQGRGFKAKYTFETEYKIPGTAAPDGTCSFTYRSTSRKKGEFNSPRYPSNYPSETNCSYVFLATPNEQVTIVFDHFKVKADGANTTGGAYGASVCFEDWLEMYVLYRDGTDRFLGRYCSLTAPGPVESPRGAVGIRVVLHTDLENVASGFKARYIFETAKSVFGDCGGNFSGEDSGIVTSPNFPANYDGPGKGLASRACNWYITARIGYKILLNFDYFAIEGEPATRGCAAAVMRLWLSPDSDMPPIEMCGEKPAMEHWQYVTQGQTARISFTSADKAIGAQGFRIIWTEVQDTPVGPSSTISLLCESTYHFQCLTSGYCISERLRCDGVKNCGPLDNSDEMHCIIIVPEEDHGALIISCIAAASFLTCLLCTLCHRKRKRRHHRQLGLHRNAAHYDSTTSATGISLGSSRRHLQGGGSLSGSLHGINNGEPMHIPPAPLPPVSVPPHVCINDTLIDTDDLNDDLFMSNCERFSSGDSV</sequence>
<evidence type="ECO:0000313" key="7">
    <source>
        <dbReference type="Proteomes" id="UP000007062"/>
    </source>
</evidence>
<dbReference type="PROSITE" id="PS01180">
    <property type="entry name" value="CUB"/>
    <property type="match status" value="5"/>
</dbReference>
<evidence type="ECO:0000256" key="3">
    <source>
        <dbReference type="SAM" id="MobiDB-lite"/>
    </source>
</evidence>
<feature type="region of interest" description="Disordered" evidence="3">
    <location>
        <begin position="168"/>
        <end position="189"/>
    </location>
</feature>
<evidence type="ECO:0000313" key="6">
    <source>
        <dbReference type="EnsemblMetazoa" id="AGAP001415.P556"/>
    </source>
</evidence>
<keyword evidence="1" id="KW-1015">Disulfide bond</keyword>
<protein>
    <recommendedName>
        <fullName evidence="5">CUB domain-containing protein</fullName>
    </recommendedName>
</protein>
<feature type="compositionally biased region" description="Low complexity" evidence="3">
    <location>
        <begin position="302"/>
        <end position="315"/>
    </location>
</feature>
<comment type="caution">
    <text evidence="2">Lacks conserved residue(s) required for the propagation of feature annotation.</text>
</comment>
<dbReference type="PROSITE" id="PS50068">
    <property type="entry name" value="LDLRA_2"/>
    <property type="match status" value="1"/>
</dbReference>
<dbReference type="SMART" id="SM00042">
    <property type="entry name" value="CUB"/>
    <property type="match status" value="5"/>
</dbReference>
<reference evidence="6 7" key="2">
    <citation type="journal article" date="2004" name="Trends Parasitol.">
        <title>The Anopheles gambiae genome: an update.</title>
        <authorList>
            <person name="Mongin E."/>
            <person name="Louis C."/>
            <person name="Holt R.A."/>
            <person name="Birney E."/>
            <person name="Collins F.H."/>
        </authorList>
    </citation>
    <scope>NUCLEOTIDE SEQUENCE [LARGE SCALE GENOMIC DNA]</scope>
    <source>
        <strain evidence="6 7">PEST</strain>
    </source>
</reference>
<feature type="region of interest" description="Disordered" evidence="3">
    <location>
        <begin position="415"/>
        <end position="446"/>
    </location>
</feature>
<dbReference type="PANTHER" id="PTHR47537">
    <property type="entry name" value="CUBILIN"/>
    <property type="match status" value="1"/>
</dbReference>
<dbReference type="SMART" id="SM00192">
    <property type="entry name" value="LDLa"/>
    <property type="match status" value="1"/>
</dbReference>
<keyword evidence="4" id="KW-1133">Transmembrane helix</keyword>
<dbReference type="Proteomes" id="UP000007062">
    <property type="component" value="Chromosome 2R"/>
</dbReference>
<keyword evidence="4" id="KW-0812">Transmembrane</keyword>
<reference evidence="6 7" key="1">
    <citation type="journal article" date="2002" name="Science">
        <title>The genome sequence of the malaria mosquito Anopheles gambiae.</title>
        <authorList>
            <person name="Holt R.A."/>
            <person name="Subramanian G.M."/>
            <person name="Halpern A."/>
            <person name="Sutton G.G."/>
            <person name="Charlab R."/>
            <person name="Nusskern D.R."/>
            <person name="Wincker P."/>
            <person name="Clark A.G."/>
            <person name="Ribeiro J.M."/>
            <person name="Wides R."/>
            <person name="Salzberg S.L."/>
            <person name="Loftus B."/>
            <person name="Yandell M."/>
            <person name="Majoros W.H."/>
            <person name="Rusch D.B."/>
            <person name="Lai Z."/>
            <person name="Kraft C.L."/>
            <person name="Abril J.F."/>
            <person name="Anthouard V."/>
            <person name="Arensburger P."/>
            <person name="Atkinson P.W."/>
            <person name="Baden H."/>
            <person name="de Berardinis V."/>
            <person name="Baldwin D."/>
            <person name="Benes V."/>
            <person name="Biedler J."/>
            <person name="Blass C."/>
            <person name="Bolanos R."/>
            <person name="Boscus D."/>
            <person name="Barnstead M."/>
            <person name="Cai S."/>
            <person name="Center A."/>
            <person name="Chaturverdi K."/>
            <person name="Christophides G.K."/>
            <person name="Chrystal M.A."/>
            <person name="Clamp M."/>
            <person name="Cravchik A."/>
            <person name="Curwen V."/>
            <person name="Dana A."/>
            <person name="Delcher A."/>
            <person name="Dew I."/>
            <person name="Evans C.A."/>
            <person name="Flanigan M."/>
            <person name="Grundschober-Freimoser A."/>
            <person name="Friedli L."/>
            <person name="Gu Z."/>
            <person name="Guan P."/>
            <person name="Guigo R."/>
            <person name="Hillenmeyer M.E."/>
            <person name="Hladun S.L."/>
            <person name="Hogan J.R."/>
            <person name="Hong Y.S."/>
            <person name="Hoover J."/>
            <person name="Jaillon O."/>
            <person name="Ke Z."/>
            <person name="Kodira C."/>
            <person name="Kokoza E."/>
            <person name="Koutsos A."/>
            <person name="Letunic I."/>
            <person name="Levitsky A."/>
            <person name="Liang Y."/>
            <person name="Lin J.J."/>
            <person name="Lobo N.F."/>
            <person name="Lopez J.R."/>
            <person name="Malek J.A."/>
            <person name="McIntosh T.C."/>
            <person name="Meister S."/>
            <person name="Miller J."/>
            <person name="Mobarry C."/>
            <person name="Mongin E."/>
            <person name="Murphy S.D."/>
            <person name="O'Brochta D.A."/>
            <person name="Pfannkoch C."/>
            <person name="Qi R."/>
            <person name="Regier M.A."/>
            <person name="Remington K."/>
            <person name="Shao H."/>
            <person name="Sharakhova M.V."/>
            <person name="Sitter C.D."/>
            <person name="Shetty J."/>
            <person name="Smith T.J."/>
            <person name="Strong R."/>
            <person name="Sun J."/>
            <person name="Thomasova D."/>
            <person name="Ton L.Q."/>
            <person name="Topalis P."/>
            <person name="Tu Z."/>
            <person name="Unger M.F."/>
            <person name="Walenz B."/>
            <person name="Wang A."/>
            <person name="Wang J."/>
            <person name="Wang M."/>
            <person name="Wang X."/>
            <person name="Woodford K.J."/>
            <person name="Wortman J.R."/>
            <person name="Wu M."/>
            <person name="Yao A."/>
            <person name="Zdobnov E.M."/>
            <person name="Zhang H."/>
            <person name="Zhao Q."/>
            <person name="Zhao S."/>
            <person name="Zhu S.C."/>
            <person name="Zhimulev I."/>
            <person name="Coluzzi M."/>
            <person name="della Torre A."/>
            <person name="Roth C.W."/>
            <person name="Louis C."/>
            <person name="Kalush F."/>
            <person name="Mural R.J."/>
            <person name="Myers E.W."/>
            <person name="Adams M.D."/>
            <person name="Smith H.O."/>
            <person name="Broder S."/>
            <person name="Gardner M.J."/>
            <person name="Fraser C.M."/>
            <person name="Birney E."/>
            <person name="Bork P."/>
            <person name="Brey P.T."/>
            <person name="Venter J.C."/>
            <person name="Weissenbach J."/>
            <person name="Kafatos F.C."/>
            <person name="Collins F.H."/>
            <person name="Hoffman S.L."/>
        </authorList>
    </citation>
    <scope>NUCLEOTIDE SEQUENCE [LARGE SCALE GENOMIC DNA]</scope>
    <source>
        <strain evidence="6 7">PEST</strain>
    </source>
</reference>
<dbReference type="Gene3D" id="2.60.120.290">
    <property type="entry name" value="Spermadhesin, CUB domain"/>
    <property type="match status" value="5"/>
</dbReference>
<dbReference type="InterPro" id="IPR053207">
    <property type="entry name" value="Non-NMDA_GluR_Accessory"/>
</dbReference>
<evidence type="ECO:0000256" key="1">
    <source>
        <dbReference type="ARBA" id="ARBA00023157"/>
    </source>
</evidence>
<dbReference type="CDD" id="cd00112">
    <property type="entry name" value="LDLa"/>
    <property type="match status" value="1"/>
</dbReference>
<dbReference type="InterPro" id="IPR036055">
    <property type="entry name" value="LDL_receptor-like_sf"/>
</dbReference>
<dbReference type="Pfam" id="PF00431">
    <property type="entry name" value="CUB"/>
    <property type="match status" value="5"/>
</dbReference>
<dbReference type="Pfam" id="PF00057">
    <property type="entry name" value="Ldl_recept_a"/>
    <property type="match status" value="1"/>
</dbReference>
<feature type="domain" description="CUB" evidence="5">
    <location>
        <begin position="667"/>
        <end position="786"/>
    </location>
</feature>
<dbReference type="SUPFAM" id="SSF57424">
    <property type="entry name" value="LDL receptor-like module"/>
    <property type="match status" value="1"/>
</dbReference>
<feature type="region of interest" description="Disordered" evidence="3">
    <location>
        <begin position="1337"/>
        <end position="1363"/>
    </location>
</feature>
<keyword evidence="4" id="KW-0472">Membrane</keyword>
<dbReference type="CDD" id="cd00041">
    <property type="entry name" value="CUB"/>
    <property type="match status" value="5"/>
</dbReference>
<dbReference type="InterPro" id="IPR002172">
    <property type="entry name" value="LDrepeatLR_classA_rpt"/>
</dbReference>
<proteinExistence type="predicted"/>